<dbReference type="EMBL" id="CP003681">
    <property type="protein sequence ID" value="AFP65418.1"/>
    <property type="molecule type" value="Genomic_DNA"/>
</dbReference>
<dbReference type="Proteomes" id="UP000243348">
    <property type="component" value="Nucleomorph 2"/>
</dbReference>
<reference evidence="17 18" key="1">
    <citation type="journal article" date="2012" name="Genome Biol. Evol.">
        <title>Nucleomorph genome sequence of the cryptophyte alga Chroomonas mesostigmatica CCMP1168 reveals lineage-specific gene loss and genome complexity.</title>
        <authorList>
            <person name="Moore C.E."/>
            <person name="Curtis B."/>
            <person name="Mills T."/>
            <person name="Tanifuji G."/>
            <person name="Archibald J.M."/>
        </authorList>
    </citation>
    <scope>NUCLEOTIDE SEQUENCE [LARGE SCALE GENOMIC DNA]</scope>
    <source>
        <strain evidence="17 18">CCMP1168</strain>
    </source>
</reference>
<keyword evidence="5" id="KW-0479">Metal-binding</keyword>
<dbReference type="Gene3D" id="3.90.1800.10">
    <property type="entry name" value="RNA polymerase alpha subunit dimerisation domain"/>
    <property type="match status" value="1"/>
</dbReference>
<dbReference type="PANTHER" id="PTHR20856">
    <property type="entry name" value="DNA-DIRECTED RNA POLYMERASE I SUBUNIT 2"/>
    <property type="match status" value="1"/>
</dbReference>
<evidence type="ECO:0000259" key="14">
    <source>
        <dbReference type="Pfam" id="PF04565"/>
    </source>
</evidence>
<accession>J7G7Z4</accession>
<name>J7G7Z4_9CRYP</name>
<dbReference type="InterPro" id="IPR007645">
    <property type="entry name" value="RNA_pol_Rpb2_3"/>
</dbReference>
<dbReference type="GO" id="GO:0003677">
    <property type="term" value="F:DNA binding"/>
    <property type="evidence" value="ECO:0007669"/>
    <property type="project" value="InterPro"/>
</dbReference>
<evidence type="ECO:0000259" key="10">
    <source>
        <dbReference type="Pfam" id="PF00562"/>
    </source>
</evidence>
<dbReference type="Pfam" id="PF04563">
    <property type="entry name" value="RNA_pol_Rpb2_1"/>
    <property type="match status" value="1"/>
</dbReference>
<keyword evidence="4 9" id="KW-0548">Nucleotidyltransferase</keyword>
<dbReference type="FunFam" id="3.90.1800.10:FF:000002">
    <property type="entry name" value="DNA-directed RNA polymerase subunit beta"/>
    <property type="match status" value="1"/>
</dbReference>
<feature type="domain" description="DNA-directed RNA polymerase subunit 2 hybrid-binding" evidence="10">
    <location>
        <begin position="752"/>
        <end position="1126"/>
    </location>
</feature>
<proteinExistence type="inferred from homology"/>
<evidence type="ECO:0000259" key="16">
    <source>
        <dbReference type="Pfam" id="PF04567"/>
    </source>
</evidence>
<keyword evidence="2 9" id="KW-0240">DNA-directed RNA polymerase</keyword>
<evidence type="ECO:0000256" key="5">
    <source>
        <dbReference type="ARBA" id="ARBA00022723"/>
    </source>
</evidence>
<dbReference type="InterPro" id="IPR007644">
    <property type="entry name" value="RNA_pol_bsu_protrusion"/>
</dbReference>
<evidence type="ECO:0000259" key="13">
    <source>
        <dbReference type="Pfam" id="PF04563"/>
    </source>
</evidence>
<keyword evidence="17" id="KW-0542">Nucleomorph</keyword>
<dbReference type="Gene3D" id="3.90.1100.10">
    <property type="match status" value="1"/>
</dbReference>
<feature type="domain" description="RNA polymerase Rpb2" evidence="11">
    <location>
        <begin position="1128"/>
        <end position="1219"/>
    </location>
</feature>
<evidence type="ECO:0000259" key="11">
    <source>
        <dbReference type="Pfam" id="PF04560"/>
    </source>
</evidence>
<dbReference type="InterPro" id="IPR007647">
    <property type="entry name" value="RNA_pol_Rpb2_5"/>
</dbReference>
<dbReference type="InterPro" id="IPR007121">
    <property type="entry name" value="RNA_pol_bsu_CS"/>
</dbReference>
<evidence type="ECO:0000256" key="8">
    <source>
        <dbReference type="RuleBase" id="RU000434"/>
    </source>
</evidence>
<dbReference type="Gene3D" id="2.40.50.150">
    <property type="match status" value="1"/>
</dbReference>
<dbReference type="Pfam" id="PF04561">
    <property type="entry name" value="RNA_pol_Rpb2_2"/>
    <property type="match status" value="1"/>
</dbReference>
<comment type="function">
    <text evidence="9">DNA-dependent RNA polymerase catalyzes the transcription of DNA into RNA using the four ribonucleoside triphosphates as substrates.</text>
</comment>
<dbReference type="InterPro" id="IPR007646">
    <property type="entry name" value="RNA_pol_Rpb2_4"/>
</dbReference>
<dbReference type="InterPro" id="IPR014724">
    <property type="entry name" value="RNA_pol_RPB2_OB-fold"/>
</dbReference>
<organism evidence="17 18">
    <name type="scientific">Chroomonas mesostigmatica CCMP1168</name>
    <dbReference type="NCBI Taxonomy" id="1195612"/>
    <lineage>
        <taxon>Eukaryota</taxon>
        <taxon>Cryptophyceae</taxon>
        <taxon>Pyrenomonadales</taxon>
        <taxon>Chroomonadaceae</taxon>
        <taxon>Chroomonas</taxon>
    </lineage>
</organism>
<dbReference type="SUPFAM" id="SSF64484">
    <property type="entry name" value="beta and beta-prime subunits of DNA dependent RNA-polymerase"/>
    <property type="match status" value="1"/>
</dbReference>
<dbReference type="GO" id="GO:0032549">
    <property type="term" value="F:ribonucleoside binding"/>
    <property type="evidence" value="ECO:0007669"/>
    <property type="project" value="InterPro"/>
</dbReference>
<dbReference type="InterPro" id="IPR015712">
    <property type="entry name" value="DNA-dir_RNA_pol_su2"/>
</dbReference>
<dbReference type="Pfam" id="PF04567">
    <property type="entry name" value="RNA_pol_Rpb2_5"/>
    <property type="match status" value="1"/>
</dbReference>
<dbReference type="Pfam" id="PF04565">
    <property type="entry name" value="RNA_pol_Rpb2_3"/>
    <property type="match status" value="1"/>
</dbReference>
<geneLocation type="nucleomorph" evidence="17"/>
<dbReference type="InterPro" id="IPR007641">
    <property type="entry name" value="RNA_pol_Rpb2_7"/>
</dbReference>
<feature type="domain" description="RNA polymerase Rpb2" evidence="15">
    <location>
        <begin position="600"/>
        <end position="661"/>
    </location>
</feature>
<evidence type="ECO:0000256" key="2">
    <source>
        <dbReference type="ARBA" id="ARBA00022478"/>
    </source>
</evidence>
<evidence type="ECO:0000256" key="7">
    <source>
        <dbReference type="ARBA" id="ARBA00023163"/>
    </source>
</evidence>
<dbReference type="Gene3D" id="2.40.270.10">
    <property type="entry name" value="DNA-directed RNA polymerase, subunit 2, domain 6"/>
    <property type="match status" value="1"/>
</dbReference>
<evidence type="ECO:0000259" key="15">
    <source>
        <dbReference type="Pfam" id="PF04566"/>
    </source>
</evidence>
<gene>
    <name evidence="17" type="primary">rpb2</name>
    <name evidence="17" type="ORF">CMESO_245</name>
</gene>
<dbReference type="Pfam" id="PF00562">
    <property type="entry name" value="RNA_pol_Rpb2_6"/>
    <property type="match status" value="1"/>
</dbReference>
<keyword evidence="7 9" id="KW-0804">Transcription</keyword>
<evidence type="ECO:0000256" key="6">
    <source>
        <dbReference type="ARBA" id="ARBA00022833"/>
    </source>
</evidence>
<dbReference type="AlphaFoldDB" id="J7G7Z4"/>
<sequence length="1222" mass="139324">MLDHFNQIINEDDTWTLLNSYFKENNLIRQQIDSFNEFIESKIQDIVDDIPPLIVIDDSKKKTGSFEFSKNRKLILRLGQLHISKPTFIEENGMTHSLRPIDARLRNFSYSSPLYCDISITTLQIAREKEEEREIFEKEEHQKTLLGRLPIMIKSRFCVLDKLLPGDMVKFKECPFDAGGYFIINGSEKVMVGQEQLAWNHVYIFPKKEINKSSEKIVFYTNKGILFFAECRSVAEFGRWSPSLLTVKVCVTVFPKKKKNKSTKNDNQKESLIHLYGGLYLRAILPYFKKDIPVTWIFKALGFENENEILNYVCYGDEDEDLIEVIRYSIEDDRLTTANIFSNNSFILDQETALAVIGQHISKGTQGIRIKQAYEILQKEFLPHIGIGQGFELRKGFFLGYIINKLMNTQIGKRKTDDRDHYGHKRLDVAGSLLSILFRQLLGKVIKDLRVSLQKKVSLHKNFQPIFDFLKSRLITTGIQFALATGNWGIDKQVSRTGVSQVLNRLTFSSALSHLRRLNSPGGRDGKLTKPRQLHNTHWGLICPAETPEGHACGLVRNLAMTAFVTIGSPSDPILELLEESKIKNLSKIGFGKVRQSFKIFVNGCWIGIHYNPLLLINLIRKARRSGKIREEISFSIDNLEKEIRIFTDSGRISRPLLVVKKNNQYNRQNLGEKFFSFLLEKRHIEKLKGDKNYLFSDLIKEGIVEYIDAEEEEMCLIAMSIDEVIEQNLKTTETDFTHSEIHPSMILGVCGSFIPFPDHNQSPRNTYQSAMGKQAIGIYSMNFQFRMDTMAHILYYPQKPLVVTRAMDFLNYKDFPNGINAIVAIACYGGYNQEDSIIMSQDAIDRGLFRSVFYRSYKDEEKIKFGGQKEVFETPKIKDCVGFKSGSYTKLDLDGLISEGTKVSGDDIIIGKTVPFNFFEAEYNLNSSERVYKFKKDSSTSVRSFESGIVDKVLIGTTDIGTKLVKIRIRSVRIPQIGDKFASRHGQKGIVGMLYKQVDLPFTPDGIIPEIIMNPHAIPSRMTIGHLLECLLSKVAALGGFEGDGSPFSKISVEKITEQLEKFNYEKFGWENLANGATGELLEAKIFIGPTYYQRLKHMVDDKIHSRARGPVQILTRQPVEGRARDGGLRFGEMERDCMISHGAAVFLKDRLLDQSDAFTVFVCDFCGFIAISNHKQNIYECKSCKPRNSISQIKIPYACKLLFQELMSMAIGPRMMTGPI</sequence>
<evidence type="ECO:0000256" key="9">
    <source>
        <dbReference type="RuleBase" id="RU363031"/>
    </source>
</evidence>
<dbReference type="InterPro" id="IPR007642">
    <property type="entry name" value="RNA_pol_Rpb2_2"/>
</dbReference>
<dbReference type="InterPro" id="IPR037034">
    <property type="entry name" value="RNA_pol_Rpb2_2_sf"/>
</dbReference>
<dbReference type="Gene3D" id="3.90.1070.20">
    <property type="match status" value="1"/>
</dbReference>
<dbReference type="Pfam" id="PF04560">
    <property type="entry name" value="RNA_pol_Rpb2_7"/>
    <property type="match status" value="1"/>
</dbReference>
<keyword evidence="3 9" id="KW-0808">Transferase</keyword>
<evidence type="ECO:0000313" key="17">
    <source>
        <dbReference type="EMBL" id="AFP65418.1"/>
    </source>
</evidence>
<dbReference type="GO" id="GO:0006351">
    <property type="term" value="P:DNA-templated transcription"/>
    <property type="evidence" value="ECO:0007669"/>
    <property type="project" value="InterPro"/>
</dbReference>
<feature type="domain" description="RNA polymerase beta subunit protrusion" evidence="13">
    <location>
        <begin position="26"/>
        <end position="465"/>
    </location>
</feature>
<feature type="domain" description="RNA polymerase Rpb2" evidence="12">
    <location>
        <begin position="280"/>
        <end position="428"/>
    </location>
</feature>
<dbReference type="InterPro" id="IPR007120">
    <property type="entry name" value="DNA-dir_RNAP_su2_dom"/>
</dbReference>
<dbReference type="InterPro" id="IPR037033">
    <property type="entry name" value="DNA-dir_RNAP_su2_hyb_sf"/>
</dbReference>
<evidence type="ECO:0000313" key="18">
    <source>
        <dbReference type="Proteomes" id="UP000243348"/>
    </source>
</evidence>
<dbReference type="GO" id="GO:0000428">
    <property type="term" value="C:DNA-directed RNA polymerase complex"/>
    <property type="evidence" value="ECO:0007669"/>
    <property type="project" value="UniProtKB-KW"/>
</dbReference>
<dbReference type="PROSITE" id="PS01166">
    <property type="entry name" value="RNA_POL_BETA"/>
    <property type="match status" value="1"/>
</dbReference>
<evidence type="ECO:0000256" key="1">
    <source>
        <dbReference type="ARBA" id="ARBA00006835"/>
    </source>
</evidence>
<evidence type="ECO:0000256" key="4">
    <source>
        <dbReference type="ARBA" id="ARBA00022695"/>
    </source>
</evidence>
<feature type="domain" description="RNA polymerase Rpb2" evidence="16">
    <location>
        <begin position="696"/>
        <end position="744"/>
    </location>
</feature>
<dbReference type="CDD" id="cd00653">
    <property type="entry name" value="RNA_pol_B_RPB2"/>
    <property type="match status" value="1"/>
</dbReference>
<protein>
    <recommendedName>
        <fullName evidence="9">DNA-directed RNA polymerase subunit beta</fullName>
        <ecNumber evidence="9">2.7.7.6</ecNumber>
    </recommendedName>
</protein>
<evidence type="ECO:0000259" key="12">
    <source>
        <dbReference type="Pfam" id="PF04561"/>
    </source>
</evidence>
<keyword evidence="6" id="KW-0862">Zinc</keyword>
<comment type="similarity">
    <text evidence="1 8">Belongs to the RNA polymerase beta chain family.</text>
</comment>
<dbReference type="GO" id="GO:0046872">
    <property type="term" value="F:metal ion binding"/>
    <property type="evidence" value="ECO:0007669"/>
    <property type="project" value="UniProtKB-KW"/>
</dbReference>
<comment type="catalytic activity">
    <reaction evidence="9">
        <text>RNA(n) + a ribonucleoside 5'-triphosphate = RNA(n+1) + diphosphate</text>
        <dbReference type="Rhea" id="RHEA:21248"/>
        <dbReference type="Rhea" id="RHEA-COMP:14527"/>
        <dbReference type="Rhea" id="RHEA-COMP:17342"/>
        <dbReference type="ChEBI" id="CHEBI:33019"/>
        <dbReference type="ChEBI" id="CHEBI:61557"/>
        <dbReference type="ChEBI" id="CHEBI:140395"/>
        <dbReference type="EC" id="2.7.7.6"/>
    </reaction>
</comment>
<dbReference type="Pfam" id="PF04566">
    <property type="entry name" value="RNA_pol_Rpb2_4"/>
    <property type="match status" value="1"/>
</dbReference>
<dbReference type="Gene3D" id="3.90.1110.10">
    <property type="entry name" value="RNA polymerase Rpb2, domain 2"/>
    <property type="match status" value="1"/>
</dbReference>
<feature type="domain" description="RNA polymerase Rpb2" evidence="14">
    <location>
        <begin position="501"/>
        <end position="565"/>
    </location>
</feature>
<dbReference type="GO" id="GO:0003899">
    <property type="term" value="F:DNA-directed RNA polymerase activity"/>
    <property type="evidence" value="ECO:0007669"/>
    <property type="project" value="UniProtKB-EC"/>
</dbReference>
<evidence type="ECO:0000256" key="3">
    <source>
        <dbReference type="ARBA" id="ARBA00022679"/>
    </source>
</evidence>
<dbReference type="EC" id="2.7.7.6" evidence="9"/>